<dbReference type="GO" id="GO:0005737">
    <property type="term" value="C:cytoplasm"/>
    <property type="evidence" value="ECO:0007669"/>
    <property type="project" value="TreeGrafter"/>
</dbReference>
<dbReference type="Gene3D" id="2.30.40.10">
    <property type="entry name" value="Urease, subunit C, domain 1"/>
    <property type="match status" value="1"/>
</dbReference>
<name>A0A377XDA6_KLEPN</name>
<dbReference type="GO" id="GO:0006145">
    <property type="term" value="P:purine nucleobase catabolic process"/>
    <property type="evidence" value="ECO:0007669"/>
    <property type="project" value="TreeGrafter"/>
</dbReference>
<evidence type="ECO:0000313" key="2">
    <source>
        <dbReference type="Proteomes" id="UP000254340"/>
    </source>
</evidence>
<dbReference type="InterPro" id="IPR050138">
    <property type="entry name" value="DHOase/Allantoinase_Hydrolase"/>
</dbReference>
<dbReference type="InterPro" id="IPR011059">
    <property type="entry name" value="Metal-dep_hydrolase_composite"/>
</dbReference>
<sequence>MVVRKTSHAVAERFQLKDRGYIREGYWADLVVIDPFSHQQIIREDVAYKCGWSPFEGRILSGGAVDMTLVNGHVIWNGRTIQQKYGLPLEFCR</sequence>
<reference evidence="1 2" key="1">
    <citation type="submission" date="2018-06" db="EMBL/GenBank/DDBJ databases">
        <authorList>
            <consortium name="Pathogen Informatics"/>
            <person name="Doyle S."/>
        </authorList>
    </citation>
    <scope>NUCLEOTIDE SEQUENCE [LARGE SCALE GENOMIC DNA]</scope>
    <source>
        <strain evidence="1 2">NCTC5047</strain>
    </source>
</reference>
<organism evidence="1 2">
    <name type="scientific">Klebsiella pneumoniae</name>
    <dbReference type="NCBI Taxonomy" id="573"/>
    <lineage>
        <taxon>Bacteria</taxon>
        <taxon>Pseudomonadati</taxon>
        <taxon>Pseudomonadota</taxon>
        <taxon>Gammaproteobacteria</taxon>
        <taxon>Enterobacterales</taxon>
        <taxon>Enterobacteriaceae</taxon>
        <taxon>Klebsiella/Raoultella group</taxon>
        <taxon>Klebsiella</taxon>
        <taxon>Klebsiella pneumoniae complex</taxon>
    </lineage>
</organism>
<dbReference type="EMBL" id="UGLH01000005">
    <property type="protein sequence ID" value="STT79496.1"/>
    <property type="molecule type" value="Genomic_DNA"/>
</dbReference>
<dbReference type="GO" id="GO:0004038">
    <property type="term" value="F:allantoinase activity"/>
    <property type="evidence" value="ECO:0007669"/>
    <property type="project" value="TreeGrafter"/>
</dbReference>
<accession>A0A377XDA6</accession>
<dbReference type="PANTHER" id="PTHR43668:SF4">
    <property type="entry name" value="ALLANTOINASE"/>
    <property type="match status" value="1"/>
</dbReference>
<evidence type="ECO:0000313" key="1">
    <source>
        <dbReference type="EMBL" id="STT79496.1"/>
    </source>
</evidence>
<dbReference type="Proteomes" id="UP000254340">
    <property type="component" value="Unassembled WGS sequence"/>
</dbReference>
<dbReference type="AlphaFoldDB" id="A0A377XDA6"/>
<proteinExistence type="predicted"/>
<protein>
    <submittedName>
        <fullName evidence="1">Dihydroorotase</fullName>
    </submittedName>
</protein>
<dbReference type="Gene3D" id="3.20.20.140">
    <property type="entry name" value="Metal-dependent hydrolases"/>
    <property type="match status" value="1"/>
</dbReference>
<dbReference type="SUPFAM" id="SSF51338">
    <property type="entry name" value="Composite domain of metallo-dependent hydrolases"/>
    <property type="match status" value="1"/>
</dbReference>
<gene>
    <name evidence="1" type="ORF">NCTC5047_02105</name>
</gene>
<dbReference type="PANTHER" id="PTHR43668">
    <property type="entry name" value="ALLANTOINASE"/>
    <property type="match status" value="1"/>
</dbReference>